<sequence>MNSPLDTLDATVARDAQEQAARLVQDAFVQIFRHTLESEQQERVGAVVTICGQLAEWAGMADAEGAAARKALLLAGLDQWGLAWSQAFGPVCMLGITALVGALRDTMDVAQEGRCQAWFARLNDEEGCGFAFKVELRRGIHLALWHAMIASGEREEAFAVLRTLGGLMMALTRQMPADGWRLVSDALAHIQLRCLSHNLATEGIAQETTQALFAALSQELPKDLRDRIMAHATQAVIAWQRAARNPQ</sequence>
<organism evidence="1 2">
    <name type="scientific">Niveibacterium microcysteis</name>
    <dbReference type="NCBI Taxonomy" id="2811415"/>
    <lineage>
        <taxon>Bacteria</taxon>
        <taxon>Pseudomonadati</taxon>
        <taxon>Pseudomonadota</taxon>
        <taxon>Betaproteobacteria</taxon>
        <taxon>Rhodocyclales</taxon>
        <taxon>Rhodocyclaceae</taxon>
        <taxon>Niveibacterium</taxon>
    </lineage>
</organism>
<evidence type="ECO:0000313" key="1">
    <source>
        <dbReference type="EMBL" id="QSI76074.1"/>
    </source>
</evidence>
<dbReference type="RefSeq" id="WP_206253860.1">
    <property type="nucleotide sequence ID" value="NZ_CP071060.1"/>
</dbReference>
<keyword evidence="2" id="KW-1185">Reference proteome</keyword>
<evidence type="ECO:0000313" key="2">
    <source>
        <dbReference type="Proteomes" id="UP000663570"/>
    </source>
</evidence>
<reference evidence="1 2" key="1">
    <citation type="submission" date="2021-02" db="EMBL/GenBank/DDBJ databases">
        <title>Niveibacterium changnyeongensis HC41.</title>
        <authorList>
            <person name="Kang M."/>
        </authorList>
    </citation>
    <scope>NUCLEOTIDE SEQUENCE [LARGE SCALE GENOMIC DNA]</scope>
    <source>
        <strain evidence="1 2">HC41</strain>
    </source>
</reference>
<accession>A0ABX7M2S6</accession>
<name>A0ABX7M2S6_9RHOO</name>
<protein>
    <submittedName>
        <fullName evidence="1">Uncharacterized protein</fullName>
    </submittedName>
</protein>
<proteinExistence type="predicted"/>
<dbReference type="EMBL" id="CP071060">
    <property type="protein sequence ID" value="QSI76074.1"/>
    <property type="molecule type" value="Genomic_DNA"/>
</dbReference>
<dbReference type="Proteomes" id="UP000663570">
    <property type="component" value="Chromosome"/>
</dbReference>
<gene>
    <name evidence="1" type="ORF">JY500_16575</name>
</gene>